<keyword evidence="4 7" id="KW-0145">Chemotaxis</keyword>
<sequence length="148" mass="16183">MSEENMPEDQEESVDQDQLSDEWAAAMEEAGVSEEPETSAGLELLNKNSNEPSDGDILADTSNPNLDVILDIPVTISMEVGNTEISIRNLLQLNQGSVIELDRLAGEPLDVLVNGQLIAHGEVVMVNEKFGIRLTDVVSPTERIKKLR</sequence>
<comment type="caution">
    <text evidence="10">The sequence shown here is derived from an EMBL/GenBank/DDBJ whole genome shotgun (WGS) entry which is preliminary data.</text>
</comment>
<evidence type="ECO:0000313" key="11">
    <source>
        <dbReference type="Proteomes" id="UP001161389"/>
    </source>
</evidence>
<evidence type="ECO:0000256" key="4">
    <source>
        <dbReference type="ARBA" id="ARBA00022500"/>
    </source>
</evidence>
<gene>
    <name evidence="10" type="primary">fliN</name>
    <name evidence="10" type="ORF">GCM10007876_28250</name>
</gene>
<dbReference type="GO" id="GO:0071973">
    <property type="term" value="P:bacterial-type flagellum-dependent cell motility"/>
    <property type="evidence" value="ECO:0007669"/>
    <property type="project" value="UniProtKB-UniRule"/>
</dbReference>
<dbReference type="PRINTS" id="PR00956">
    <property type="entry name" value="FLGMOTORFLIN"/>
</dbReference>
<keyword evidence="3 7" id="KW-1003">Cell membrane</keyword>
<dbReference type="InterPro" id="IPR036429">
    <property type="entry name" value="SpoA-like_sf"/>
</dbReference>
<name>A0AA37SD46_9GAMM</name>
<dbReference type="FunFam" id="2.30.330.10:FF:000001">
    <property type="entry name" value="Flagellar motor switch protein FliN"/>
    <property type="match status" value="1"/>
</dbReference>
<dbReference type="GO" id="GO:0003774">
    <property type="term" value="F:cytoskeletal motor activity"/>
    <property type="evidence" value="ECO:0007669"/>
    <property type="project" value="UniProtKB-UniRule"/>
</dbReference>
<organism evidence="10 11">
    <name type="scientific">Litoribrevibacter albus</name>
    <dbReference type="NCBI Taxonomy" id="1473156"/>
    <lineage>
        <taxon>Bacteria</taxon>
        <taxon>Pseudomonadati</taxon>
        <taxon>Pseudomonadota</taxon>
        <taxon>Gammaproteobacteria</taxon>
        <taxon>Oceanospirillales</taxon>
        <taxon>Oceanospirillaceae</taxon>
        <taxon>Litoribrevibacter</taxon>
    </lineage>
</organism>
<dbReference type="GO" id="GO:0009425">
    <property type="term" value="C:bacterial-type flagellum basal body"/>
    <property type="evidence" value="ECO:0007669"/>
    <property type="project" value="UniProtKB-SubCell"/>
</dbReference>
<dbReference type="PANTHER" id="PTHR43484">
    <property type="match status" value="1"/>
</dbReference>
<keyword evidence="6 7" id="KW-0472">Membrane</keyword>
<dbReference type="AlphaFoldDB" id="A0AA37SD46"/>
<dbReference type="GO" id="GO:0006935">
    <property type="term" value="P:chemotaxis"/>
    <property type="evidence" value="ECO:0007669"/>
    <property type="project" value="UniProtKB-KW"/>
</dbReference>
<keyword evidence="10" id="KW-0966">Cell projection</keyword>
<dbReference type="RefSeq" id="WP_284382313.1">
    <property type="nucleotide sequence ID" value="NZ_BSNM01000015.1"/>
</dbReference>
<evidence type="ECO:0000256" key="3">
    <source>
        <dbReference type="ARBA" id="ARBA00022475"/>
    </source>
</evidence>
<evidence type="ECO:0000259" key="9">
    <source>
        <dbReference type="Pfam" id="PF01052"/>
    </source>
</evidence>
<keyword evidence="5 7" id="KW-0283">Flagellar rotation</keyword>
<evidence type="ECO:0000256" key="7">
    <source>
        <dbReference type="RuleBase" id="RU362074"/>
    </source>
</evidence>
<dbReference type="EMBL" id="BSNM01000015">
    <property type="protein sequence ID" value="GLQ32346.1"/>
    <property type="molecule type" value="Genomic_DNA"/>
</dbReference>
<reference evidence="10" key="1">
    <citation type="journal article" date="2014" name="Int. J. Syst. Evol. Microbiol.">
        <title>Complete genome sequence of Corynebacterium casei LMG S-19264T (=DSM 44701T), isolated from a smear-ripened cheese.</title>
        <authorList>
            <consortium name="US DOE Joint Genome Institute (JGI-PGF)"/>
            <person name="Walter F."/>
            <person name="Albersmeier A."/>
            <person name="Kalinowski J."/>
            <person name="Ruckert C."/>
        </authorList>
    </citation>
    <scope>NUCLEOTIDE SEQUENCE</scope>
    <source>
        <strain evidence="10">NBRC 110071</strain>
    </source>
</reference>
<evidence type="ECO:0000256" key="6">
    <source>
        <dbReference type="ARBA" id="ARBA00023136"/>
    </source>
</evidence>
<evidence type="ECO:0000256" key="2">
    <source>
        <dbReference type="ARBA" id="ARBA00021897"/>
    </source>
</evidence>
<feature type="region of interest" description="Disordered" evidence="8">
    <location>
        <begin position="1"/>
        <end position="62"/>
    </location>
</feature>
<dbReference type="InterPro" id="IPR051469">
    <property type="entry name" value="FliN/MopA/SpaO"/>
</dbReference>
<evidence type="ECO:0000256" key="5">
    <source>
        <dbReference type="ARBA" id="ARBA00022779"/>
    </source>
</evidence>
<feature type="domain" description="Flagellar motor switch protein FliN-like C-terminal" evidence="9">
    <location>
        <begin position="69"/>
        <end position="138"/>
    </location>
</feature>
<dbReference type="Pfam" id="PF01052">
    <property type="entry name" value="FliMN_C"/>
    <property type="match status" value="1"/>
</dbReference>
<comment type="function">
    <text evidence="7">FliN is one of three proteins (FliG, FliN, FliM) that form the rotor-mounted switch complex (C ring), located at the base of the basal body. This complex interacts with the CheY and CheZ chemotaxis proteins, in addition to contacting components of the motor that determine the direction of flagellar rotation.</text>
</comment>
<protein>
    <recommendedName>
        <fullName evidence="2 7">Flagellar motor switch protein FliN</fullName>
    </recommendedName>
</protein>
<keyword evidence="10" id="KW-0282">Flagellum</keyword>
<proteinExistence type="inferred from homology"/>
<keyword evidence="10" id="KW-0969">Cilium</keyword>
<feature type="compositionally biased region" description="Acidic residues" evidence="8">
    <location>
        <begin position="1"/>
        <end position="20"/>
    </location>
</feature>
<dbReference type="PANTHER" id="PTHR43484:SF1">
    <property type="entry name" value="FLAGELLAR MOTOR SWITCH PROTEIN FLIN"/>
    <property type="match status" value="1"/>
</dbReference>
<comment type="similarity">
    <text evidence="1 7">Belongs to the FliN/MopA/SpaO family.</text>
</comment>
<reference evidence="10" key="2">
    <citation type="submission" date="2023-01" db="EMBL/GenBank/DDBJ databases">
        <title>Draft genome sequence of Litoribrevibacter albus strain NBRC 110071.</title>
        <authorList>
            <person name="Sun Q."/>
            <person name="Mori K."/>
        </authorList>
    </citation>
    <scope>NUCLEOTIDE SEQUENCE</scope>
    <source>
        <strain evidence="10">NBRC 110071</strain>
    </source>
</reference>
<comment type="subcellular location">
    <subcellularLocation>
        <location evidence="7">Cell membrane</location>
        <topology evidence="7">Peripheral membrane protein</topology>
        <orientation evidence="7">Cytoplasmic side</orientation>
    </subcellularLocation>
    <subcellularLocation>
        <location evidence="7">Bacterial flagellum basal body</location>
    </subcellularLocation>
</comment>
<dbReference type="SUPFAM" id="SSF101801">
    <property type="entry name" value="Surface presentation of antigens (SPOA)"/>
    <property type="match status" value="1"/>
</dbReference>
<keyword evidence="7" id="KW-0975">Bacterial flagellum</keyword>
<dbReference type="InterPro" id="IPR001172">
    <property type="entry name" value="FliN_T3SS_HrcQb"/>
</dbReference>
<accession>A0AA37SD46</accession>
<dbReference type="NCBIfam" id="TIGR02480">
    <property type="entry name" value="fliN"/>
    <property type="match status" value="1"/>
</dbReference>
<dbReference type="InterPro" id="IPR001543">
    <property type="entry name" value="FliN-like_C"/>
</dbReference>
<evidence type="ECO:0000256" key="8">
    <source>
        <dbReference type="SAM" id="MobiDB-lite"/>
    </source>
</evidence>
<dbReference type="InterPro" id="IPR012826">
    <property type="entry name" value="FliN"/>
</dbReference>
<dbReference type="GO" id="GO:0005886">
    <property type="term" value="C:plasma membrane"/>
    <property type="evidence" value="ECO:0007669"/>
    <property type="project" value="UniProtKB-SubCell"/>
</dbReference>
<evidence type="ECO:0000313" key="10">
    <source>
        <dbReference type="EMBL" id="GLQ32346.1"/>
    </source>
</evidence>
<evidence type="ECO:0000256" key="1">
    <source>
        <dbReference type="ARBA" id="ARBA00009226"/>
    </source>
</evidence>
<dbReference type="Gene3D" id="2.30.330.10">
    <property type="entry name" value="SpoA-like"/>
    <property type="match status" value="1"/>
</dbReference>
<keyword evidence="11" id="KW-1185">Reference proteome</keyword>
<dbReference type="Proteomes" id="UP001161389">
    <property type="component" value="Unassembled WGS sequence"/>
</dbReference>